<evidence type="ECO:0000256" key="2">
    <source>
        <dbReference type="ARBA" id="ARBA00022703"/>
    </source>
</evidence>
<name>A0A9W3A4Q8_BIOGL</name>
<evidence type="ECO:0000256" key="5">
    <source>
        <dbReference type="ARBA" id="ARBA00022833"/>
    </source>
</evidence>
<dbReference type="PANTHER" id="PTHR10044:SF139">
    <property type="entry name" value="DEATH-ASSOCIATED INHIBITOR OF APOPTOSIS 2"/>
    <property type="match status" value="1"/>
</dbReference>
<dbReference type="PROSITE" id="PS50143">
    <property type="entry name" value="BIR_REPEAT_2"/>
    <property type="match status" value="1"/>
</dbReference>
<dbReference type="InterPro" id="IPR001841">
    <property type="entry name" value="Znf_RING"/>
</dbReference>
<dbReference type="CDD" id="cd00022">
    <property type="entry name" value="BIR"/>
    <property type="match status" value="1"/>
</dbReference>
<keyword evidence="2" id="KW-0053">Apoptosis</keyword>
<proteinExistence type="inferred from homology"/>
<dbReference type="AlphaFoldDB" id="A0A9W3A4Q8"/>
<dbReference type="InterPro" id="IPR050784">
    <property type="entry name" value="IAP"/>
</dbReference>
<evidence type="ECO:0000259" key="7">
    <source>
        <dbReference type="PROSITE" id="PS50089"/>
    </source>
</evidence>
<dbReference type="GO" id="GO:0005634">
    <property type="term" value="C:nucleus"/>
    <property type="evidence" value="ECO:0007669"/>
    <property type="project" value="TreeGrafter"/>
</dbReference>
<comment type="similarity">
    <text evidence="1">Belongs to the IAP family.</text>
</comment>
<evidence type="ECO:0000313" key="8">
    <source>
        <dbReference type="Proteomes" id="UP001165740"/>
    </source>
</evidence>
<dbReference type="OMA" id="WPVRNFI"/>
<evidence type="ECO:0000256" key="4">
    <source>
        <dbReference type="ARBA" id="ARBA00022771"/>
    </source>
</evidence>
<keyword evidence="5" id="KW-0862">Zinc</keyword>
<dbReference type="SMART" id="SM00238">
    <property type="entry name" value="BIR"/>
    <property type="match status" value="1"/>
</dbReference>
<dbReference type="Pfam" id="PF13920">
    <property type="entry name" value="zf-C3HC4_3"/>
    <property type="match status" value="1"/>
</dbReference>
<feature type="domain" description="RING-type" evidence="7">
    <location>
        <begin position="187"/>
        <end position="222"/>
    </location>
</feature>
<dbReference type="InterPro" id="IPR011029">
    <property type="entry name" value="DEATH-like_dom_sf"/>
</dbReference>
<dbReference type="GO" id="GO:0031398">
    <property type="term" value="P:positive regulation of protein ubiquitination"/>
    <property type="evidence" value="ECO:0007669"/>
    <property type="project" value="TreeGrafter"/>
</dbReference>
<dbReference type="Gene3D" id="1.10.533.10">
    <property type="entry name" value="Death Domain, Fas"/>
    <property type="match status" value="1"/>
</dbReference>
<dbReference type="GO" id="GO:0051726">
    <property type="term" value="P:regulation of cell cycle"/>
    <property type="evidence" value="ECO:0007669"/>
    <property type="project" value="TreeGrafter"/>
</dbReference>
<dbReference type="GO" id="GO:0008270">
    <property type="term" value="F:zinc ion binding"/>
    <property type="evidence" value="ECO:0007669"/>
    <property type="project" value="UniProtKB-KW"/>
</dbReference>
<dbReference type="GO" id="GO:0006915">
    <property type="term" value="P:apoptotic process"/>
    <property type="evidence" value="ECO:0007669"/>
    <property type="project" value="UniProtKB-KW"/>
</dbReference>
<dbReference type="Proteomes" id="UP001165740">
    <property type="component" value="Chromosome 4"/>
</dbReference>
<accession>A0A9W3A4Q8</accession>
<dbReference type="GO" id="GO:0005737">
    <property type="term" value="C:cytoplasm"/>
    <property type="evidence" value="ECO:0007669"/>
    <property type="project" value="TreeGrafter"/>
</dbReference>
<organism evidence="8 9">
    <name type="scientific">Biomphalaria glabrata</name>
    <name type="common">Bloodfluke planorb</name>
    <name type="synonym">Freshwater snail</name>
    <dbReference type="NCBI Taxonomy" id="6526"/>
    <lineage>
        <taxon>Eukaryota</taxon>
        <taxon>Metazoa</taxon>
        <taxon>Spiralia</taxon>
        <taxon>Lophotrochozoa</taxon>
        <taxon>Mollusca</taxon>
        <taxon>Gastropoda</taxon>
        <taxon>Heterobranchia</taxon>
        <taxon>Euthyneura</taxon>
        <taxon>Panpulmonata</taxon>
        <taxon>Hygrophila</taxon>
        <taxon>Lymnaeoidea</taxon>
        <taxon>Planorbidae</taxon>
        <taxon>Biomphalaria</taxon>
    </lineage>
</organism>
<dbReference type="GO" id="GO:0043027">
    <property type="term" value="F:cysteine-type endopeptidase inhibitor activity involved in apoptotic process"/>
    <property type="evidence" value="ECO:0007669"/>
    <property type="project" value="TreeGrafter"/>
</dbReference>
<dbReference type="GO" id="GO:0043066">
    <property type="term" value="P:negative regulation of apoptotic process"/>
    <property type="evidence" value="ECO:0007669"/>
    <property type="project" value="TreeGrafter"/>
</dbReference>
<dbReference type="InterPro" id="IPR001370">
    <property type="entry name" value="BIR_rpt"/>
</dbReference>
<dbReference type="GeneID" id="106069078"/>
<dbReference type="PANTHER" id="PTHR10044">
    <property type="entry name" value="INHIBITOR OF APOPTOSIS"/>
    <property type="match status" value="1"/>
</dbReference>
<gene>
    <name evidence="9" type="primary">LOC106069078</name>
</gene>
<dbReference type="Gene3D" id="1.10.8.10">
    <property type="entry name" value="DNA helicase RuvA subunit, C-terminal domain"/>
    <property type="match status" value="1"/>
</dbReference>
<keyword evidence="4 6" id="KW-0863">Zinc-finger</keyword>
<dbReference type="RefSeq" id="XP_055882173.1">
    <property type="nucleotide sequence ID" value="XM_056026198.1"/>
</dbReference>
<dbReference type="Gene3D" id="1.10.1170.10">
    <property type="entry name" value="Inhibitor Of Apoptosis Protein (2mihbC-IAP-1), Chain A"/>
    <property type="match status" value="2"/>
</dbReference>
<sequence>MGLTFKFTFQGYGDCARCFYCGGGLRNWEDEDDVWVEHARWFPKCAYIRQQMGQVFVDTIQELNKTYDHIPFTMVKEKMGDAVSAFQLDTKDTPLKRDPAVKTVVDMGFPYVEVIAAAEAIKNDGNILSADKIFDRLVSDNINRRPNAPKIMELKLDGVNTETLARDTERLRSLKEQNNQLRQQTVCKICMDKEVAVVFLPCGHLVSCTDCAAAMKDCPVCRNHVRGIVRAFMG</sequence>
<evidence type="ECO:0000256" key="1">
    <source>
        <dbReference type="ARBA" id="ARBA00006672"/>
    </source>
</evidence>
<evidence type="ECO:0000256" key="6">
    <source>
        <dbReference type="PROSITE-ProRule" id="PRU00175"/>
    </source>
</evidence>
<evidence type="ECO:0000256" key="3">
    <source>
        <dbReference type="ARBA" id="ARBA00022723"/>
    </source>
</evidence>
<dbReference type="CDD" id="cd16713">
    <property type="entry name" value="RING-HC_BIRC2_3_7"/>
    <property type="match status" value="1"/>
</dbReference>
<dbReference type="SMART" id="SM00184">
    <property type="entry name" value="RING"/>
    <property type="match status" value="1"/>
</dbReference>
<dbReference type="GO" id="GO:0061630">
    <property type="term" value="F:ubiquitin protein ligase activity"/>
    <property type="evidence" value="ECO:0007669"/>
    <property type="project" value="TreeGrafter"/>
</dbReference>
<keyword evidence="3" id="KW-0479">Metal-binding</keyword>
<dbReference type="SUPFAM" id="SSF57924">
    <property type="entry name" value="Inhibitor of apoptosis (IAP) repeat"/>
    <property type="match status" value="1"/>
</dbReference>
<dbReference type="FunFam" id="3.30.40.10:FF:000184">
    <property type="entry name" value="Baculoviral IAP repeat containing 2"/>
    <property type="match status" value="1"/>
</dbReference>
<keyword evidence="8" id="KW-1185">Reference proteome</keyword>
<dbReference type="PROSITE" id="PS50089">
    <property type="entry name" value="ZF_RING_2"/>
    <property type="match status" value="1"/>
</dbReference>
<dbReference type="Pfam" id="PF00653">
    <property type="entry name" value="BIR"/>
    <property type="match status" value="1"/>
</dbReference>
<dbReference type="FunFam" id="1.10.1170.10:FF:000002">
    <property type="entry name" value="Baculoviral IAP repeat containing 7"/>
    <property type="match status" value="1"/>
</dbReference>
<protein>
    <submittedName>
        <fullName evidence="9">Baculoviral IAP repeat-containing protein 2-like</fullName>
    </submittedName>
</protein>
<evidence type="ECO:0000313" key="9">
    <source>
        <dbReference type="RefSeq" id="XP_055882173.1"/>
    </source>
</evidence>
<reference evidence="9" key="1">
    <citation type="submission" date="2025-08" db="UniProtKB">
        <authorList>
            <consortium name="RefSeq"/>
        </authorList>
    </citation>
    <scope>IDENTIFICATION</scope>
</reference>
<dbReference type="OrthoDB" id="4034597at2759"/>